<comment type="caution">
    <text evidence="12">The sequence shown here is derived from an EMBL/GenBank/DDBJ whole genome shotgun (WGS) entry which is preliminary data.</text>
</comment>
<feature type="region of interest" description="C-terminal hotdog fold" evidence="7">
    <location>
        <begin position="1054"/>
        <end position="1203"/>
    </location>
</feature>
<dbReference type="InterPro" id="IPR020807">
    <property type="entry name" value="PKS_DH"/>
</dbReference>
<dbReference type="Gene3D" id="3.40.50.720">
    <property type="entry name" value="NAD(P)-binding Rossmann-like Domain"/>
    <property type="match status" value="3"/>
</dbReference>
<dbReference type="PROSITE" id="PS00606">
    <property type="entry name" value="KS3_1"/>
    <property type="match status" value="1"/>
</dbReference>
<evidence type="ECO:0000256" key="6">
    <source>
        <dbReference type="ARBA" id="ARBA00023315"/>
    </source>
</evidence>
<dbReference type="CDD" id="cd05195">
    <property type="entry name" value="enoyl_red"/>
    <property type="match status" value="1"/>
</dbReference>
<dbReference type="Gene3D" id="3.40.366.10">
    <property type="entry name" value="Malonyl-Coenzyme A Acyl Carrier Protein, domain 2"/>
    <property type="match status" value="1"/>
</dbReference>
<dbReference type="Pfam" id="PF16197">
    <property type="entry name" value="KAsynt_C_assoc"/>
    <property type="match status" value="1"/>
</dbReference>
<dbReference type="InterPro" id="IPR014030">
    <property type="entry name" value="Ketoacyl_synth_N"/>
</dbReference>
<evidence type="ECO:0000256" key="4">
    <source>
        <dbReference type="ARBA" id="ARBA00022857"/>
    </source>
</evidence>
<dbReference type="PROSITE" id="PS00012">
    <property type="entry name" value="PHOSPHOPANTETHEINE"/>
    <property type="match status" value="1"/>
</dbReference>
<dbReference type="GO" id="GO:0031177">
    <property type="term" value="F:phosphopantetheine binding"/>
    <property type="evidence" value="ECO:0007669"/>
    <property type="project" value="InterPro"/>
</dbReference>
<dbReference type="PROSITE" id="PS50075">
    <property type="entry name" value="CARRIER"/>
    <property type="match status" value="1"/>
</dbReference>
<dbReference type="InterPro" id="IPR014031">
    <property type="entry name" value="Ketoacyl_synth_C"/>
</dbReference>
<dbReference type="SUPFAM" id="SSF50129">
    <property type="entry name" value="GroES-like"/>
    <property type="match status" value="1"/>
</dbReference>
<dbReference type="Pfam" id="PF21089">
    <property type="entry name" value="PKS_DH_N"/>
    <property type="match status" value="1"/>
</dbReference>
<dbReference type="Gene3D" id="3.90.180.10">
    <property type="entry name" value="Medium-chain alcohol dehydrogenases, catalytic domain"/>
    <property type="match status" value="1"/>
</dbReference>
<dbReference type="InterPro" id="IPR001227">
    <property type="entry name" value="Ac_transferase_dom_sf"/>
</dbReference>
<dbReference type="Pfam" id="PF08659">
    <property type="entry name" value="KR"/>
    <property type="match status" value="1"/>
</dbReference>
<dbReference type="SMART" id="SM00829">
    <property type="entry name" value="PKS_ER"/>
    <property type="match status" value="1"/>
</dbReference>
<evidence type="ECO:0000313" key="12">
    <source>
        <dbReference type="EMBL" id="MBO2445569.1"/>
    </source>
</evidence>
<dbReference type="InterPro" id="IPR013968">
    <property type="entry name" value="PKS_KR"/>
</dbReference>
<feature type="domain" description="Ketosynthase family 3 (KS3)" evidence="10">
    <location>
        <begin position="7"/>
        <end position="432"/>
    </location>
</feature>
<evidence type="ECO:0000259" key="11">
    <source>
        <dbReference type="PROSITE" id="PS52019"/>
    </source>
</evidence>
<dbReference type="InterPro" id="IPR016039">
    <property type="entry name" value="Thiolase-like"/>
</dbReference>
<dbReference type="Gene3D" id="3.40.47.10">
    <property type="match status" value="1"/>
</dbReference>
<dbReference type="SUPFAM" id="SSF53901">
    <property type="entry name" value="Thiolase-like"/>
    <property type="match status" value="1"/>
</dbReference>
<dbReference type="InterPro" id="IPR020843">
    <property type="entry name" value="ER"/>
</dbReference>
<dbReference type="InterPro" id="IPR032821">
    <property type="entry name" value="PKS_assoc"/>
</dbReference>
<keyword evidence="1" id="KW-0596">Phosphopantetheine</keyword>
<dbReference type="GO" id="GO:0005886">
    <property type="term" value="C:plasma membrane"/>
    <property type="evidence" value="ECO:0007669"/>
    <property type="project" value="TreeGrafter"/>
</dbReference>
<dbReference type="InterPro" id="IPR036291">
    <property type="entry name" value="NAD(P)-bd_dom_sf"/>
</dbReference>
<evidence type="ECO:0000256" key="8">
    <source>
        <dbReference type="SAM" id="MobiDB-lite"/>
    </source>
</evidence>
<dbReference type="SUPFAM" id="SSF55048">
    <property type="entry name" value="Probable ACP-binding domain of malonyl-CoA ACP transacylase"/>
    <property type="match status" value="1"/>
</dbReference>
<evidence type="ECO:0000256" key="7">
    <source>
        <dbReference type="PROSITE-ProRule" id="PRU01363"/>
    </source>
</evidence>
<dbReference type="InterPro" id="IPR009081">
    <property type="entry name" value="PP-bd_ACP"/>
</dbReference>
<dbReference type="Proteomes" id="UP000669179">
    <property type="component" value="Unassembled WGS sequence"/>
</dbReference>
<dbReference type="Pfam" id="PF00109">
    <property type="entry name" value="ketoacyl-synt"/>
    <property type="match status" value="1"/>
</dbReference>
<dbReference type="InterPro" id="IPR036736">
    <property type="entry name" value="ACP-like_sf"/>
</dbReference>
<dbReference type="InterPro" id="IPR014043">
    <property type="entry name" value="Acyl_transferase_dom"/>
</dbReference>
<dbReference type="InterPro" id="IPR006162">
    <property type="entry name" value="Ppantetheine_attach_site"/>
</dbReference>
<feature type="active site" description="Proton donor; for dehydratase activity" evidence="7">
    <location>
        <position position="1115"/>
    </location>
</feature>
<dbReference type="PANTHER" id="PTHR43775">
    <property type="entry name" value="FATTY ACID SYNTHASE"/>
    <property type="match status" value="1"/>
</dbReference>
<dbReference type="InterPro" id="IPR013149">
    <property type="entry name" value="ADH-like_C"/>
</dbReference>
<dbReference type="SMART" id="SM00823">
    <property type="entry name" value="PKS_PP"/>
    <property type="match status" value="1"/>
</dbReference>
<dbReference type="InterPro" id="IPR011032">
    <property type="entry name" value="GroES-like_sf"/>
</dbReference>
<dbReference type="InterPro" id="IPR016035">
    <property type="entry name" value="Acyl_Trfase/lysoPLipase"/>
</dbReference>
<dbReference type="SMART" id="SM00826">
    <property type="entry name" value="PKS_DH"/>
    <property type="match status" value="1"/>
</dbReference>
<dbReference type="Gene3D" id="1.10.1200.10">
    <property type="entry name" value="ACP-like"/>
    <property type="match status" value="1"/>
</dbReference>
<dbReference type="Pfam" id="PF00550">
    <property type="entry name" value="PP-binding"/>
    <property type="match status" value="1"/>
</dbReference>
<dbReference type="CDD" id="cd08955">
    <property type="entry name" value="KR_2_FAS_SDR_x"/>
    <property type="match status" value="1"/>
</dbReference>
<feature type="region of interest" description="Disordered" evidence="8">
    <location>
        <begin position="2126"/>
        <end position="2146"/>
    </location>
</feature>
<keyword evidence="4" id="KW-0521">NADP</keyword>
<dbReference type="InterPro" id="IPR049551">
    <property type="entry name" value="PKS_DH_C"/>
</dbReference>
<dbReference type="Pfam" id="PF14765">
    <property type="entry name" value="PS-DH"/>
    <property type="match status" value="1"/>
</dbReference>
<dbReference type="SUPFAM" id="SSF52151">
    <property type="entry name" value="FabD/lysophospholipase-like"/>
    <property type="match status" value="1"/>
</dbReference>
<feature type="region of interest" description="N-terminal hotdog fold" evidence="7">
    <location>
        <begin position="908"/>
        <end position="1036"/>
    </location>
</feature>
<keyword evidence="13" id="KW-1185">Reference proteome</keyword>
<dbReference type="SUPFAM" id="SSF47336">
    <property type="entry name" value="ACP-like"/>
    <property type="match status" value="1"/>
</dbReference>
<dbReference type="PROSITE" id="PS52019">
    <property type="entry name" value="PKS_MFAS_DH"/>
    <property type="match status" value="1"/>
</dbReference>
<dbReference type="PANTHER" id="PTHR43775:SF37">
    <property type="entry name" value="SI:DKEY-61P9.11"/>
    <property type="match status" value="1"/>
</dbReference>
<dbReference type="GO" id="GO:0006633">
    <property type="term" value="P:fatty acid biosynthetic process"/>
    <property type="evidence" value="ECO:0007669"/>
    <property type="project" value="InterPro"/>
</dbReference>
<feature type="domain" description="Carrier" evidence="9">
    <location>
        <begin position="2046"/>
        <end position="2123"/>
    </location>
</feature>
<dbReference type="InterPro" id="IPR016036">
    <property type="entry name" value="Malonyl_transacylase_ACP-bd"/>
</dbReference>
<dbReference type="EMBL" id="JAGEOJ010000001">
    <property type="protein sequence ID" value="MBO2445569.1"/>
    <property type="molecule type" value="Genomic_DNA"/>
</dbReference>
<proteinExistence type="predicted"/>
<dbReference type="FunFam" id="3.40.47.10:FF:000019">
    <property type="entry name" value="Polyketide synthase type I"/>
    <property type="match status" value="1"/>
</dbReference>
<feature type="domain" description="PKS/mFAS DH" evidence="11">
    <location>
        <begin position="908"/>
        <end position="1203"/>
    </location>
</feature>
<organism evidence="12 13">
    <name type="scientific">Actinomadura barringtoniae</name>
    <dbReference type="NCBI Taxonomy" id="1427535"/>
    <lineage>
        <taxon>Bacteria</taxon>
        <taxon>Bacillati</taxon>
        <taxon>Actinomycetota</taxon>
        <taxon>Actinomycetes</taxon>
        <taxon>Streptosporangiales</taxon>
        <taxon>Thermomonosporaceae</taxon>
        <taxon>Actinomadura</taxon>
    </lineage>
</organism>
<dbReference type="FunFam" id="3.40.50.720:FF:000209">
    <property type="entry name" value="Polyketide synthase Pks12"/>
    <property type="match status" value="1"/>
</dbReference>
<dbReference type="PROSITE" id="PS52004">
    <property type="entry name" value="KS3_2"/>
    <property type="match status" value="1"/>
</dbReference>
<dbReference type="InterPro" id="IPR020841">
    <property type="entry name" value="PKS_Beta-ketoAc_synthase_dom"/>
</dbReference>
<reference evidence="12" key="1">
    <citation type="submission" date="2021-03" db="EMBL/GenBank/DDBJ databases">
        <authorList>
            <person name="Kanchanasin P."/>
            <person name="Saeng-In P."/>
            <person name="Phongsopitanun W."/>
            <person name="Yuki M."/>
            <person name="Kudo T."/>
            <person name="Ohkuma M."/>
            <person name="Tanasupawat S."/>
        </authorList>
    </citation>
    <scope>NUCLEOTIDE SEQUENCE</scope>
    <source>
        <strain evidence="12">GKU 128</strain>
    </source>
</reference>
<dbReference type="Gene3D" id="3.30.70.3290">
    <property type="match status" value="1"/>
</dbReference>
<accession>A0A939T2P8</accession>
<evidence type="ECO:0000256" key="5">
    <source>
        <dbReference type="ARBA" id="ARBA00023268"/>
    </source>
</evidence>
<keyword evidence="2" id="KW-0597">Phosphoprotein</keyword>
<dbReference type="InterPro" id="IPR020806">
    <property type="entry name" value="PKS_PP-bd"/>
</dbReference>
<sequence>MDQLPEREPIAVVGIGCRFPGAGGGPEEFWQFLRDGKDAIRKVPAERWDVETFYDSVPATPGHTIQQFGGYLDDLDRFDAGFFGISQREAAKLDPQQRLLLEVTFEAIEDAGLRAERLEGSRTGVFVGVHWDDNQDLRVGDLPEFDVHTMLGGARSVLAGRVSYAFGLMGTSVAVDAACASSLVSINMAWQSLLMGESDVALAAGVNVILHPAFSVAFSQGKMLSPDGRSKAFSADADGFVRSEGAGVIVLKRLSQARADGDRVYAVIRGSYTNNDGRTSGAMSTPAEAGQEELLREAYRIAHVAPDQVHYVEAHGTGTAVGDPVEAAAIAAVFGEGRPADRPLAIGSVKTNIGHTEGASGIAGFIKAALALHHRELPPSLHSEHLNPAIPWDDVPIVVQRELEPWPQDRPLLAGVSSFGIGGTNAHIVLEGVEEPEPAAVPVPEKAGEGELRLLPISARSAEALRASAGALAEVLRPASGTGGLSLADVCRTSSVHRSHHEHRLGVVGATADAVATRLADFAAGGAAAGGLEGRTQRGGKTVFVFAGQGAQWQGMCAELMRTEPVFDAAIEECEQALLPLTGWPLRAVLAGEHGDITKAPIDMIQPTVFAAQVALAALWRSWGIVPDAVVGHSMGEVAAAHVAGALSLADAARVICGTSGRKREVSNRGGMLVVGLPEPAATEIAARYPGRLSIAAVNGPSTTNLAGDTDALQEVAAELAANGTFCQPVAIDVATHSFHMEPLRDGVLGDLKGITPAAPSVPFRSTVPGGVTGDGLGAQYWFRNMREPVLFWPAIQDLSDQGYDTFIEISAHPVLLSAIRHAESAPGKIRLLPSMRRGQEREALLNSLGTLYTAGRPIDWNAVHAQGRRVRLPAYPWQYSSFPTGAASVSNGGFGTSGTAASGGGGHPLLGQRLTSPVHVGTAIFETSLNARAIPLLADHPVQGIPVVPGAAYAEMALAAAADLDPGQRHEIADLSFSRALPLPDGRSVPVQVVLTLVGGEWRFQCFSDQRTEGAEKADWMPHAQGRVRRGATATDEPEGVTLWPVEGQEDGALVLDREEFYRGTTARGLEYGRRFQLLDRVRCGQGEAWAVMRDASGEDGVHDPYVISPAVLDACFQAMFGALEVDPDGQTRDTSTALFLPVELGTLTISSPAAVKYVYAHVTHADDSGFEGDIIARDADGKVVLEAAGLRMRKIAGPGDTAPETGRYRVSWEAVTAPPAQAGPEPRRYLLLDADDCGLQGALNGRGDTCVRVRPGELFEHTRDGLYTVPADSPGAFQRLLAEVTENGSRPLDGVIAAWALRAPNGTTGPDPADTLPTVCGGALHLVQALAATPGTAPPRLWLVSQGGQAISPEDHLRITDAALWGLGRTAANEHPELRCTLVDLEPGRPGVPALLAELAAGDDDEDEVAWRQGSRYASRLTDETRELLPPAPFRLETTRPGLLDELKLRSVARDEPGPGEVEIEVDVAGLNFKDVMRSMGLLPVTPPVRVGIECAGRITAVGAGVQGLSPGQRVVAVTDSSRGCVGSHVLADGRAVAPIPDDLAAEDAVTLPIVFLTAHYSLHTVGRMAAGETVLIHAGTGGVGMAAIQLARNAGATIYATAGSDEKRAYLRDELGIEHVMDSRSTDFAEEVLELTGGRGVDIILNSLSGDGIAAGLGALAIGGRFIELGKRDIEGNTHIALMPFAKAISFSAIDLEALLLEDPALVGENLRHVVDLAARGEITPLPHATFPVQEAGDAVRHLARARHMGKVLVSMESARQAGPPVRPDGTYLVTGGLGALGLSTARMLAGRGARHLLLIGRRAPSPEAMAEIGELRRIGVDVVTAQADVAQREELARALLSVGPELPPLRGVIHAAGALADRILEGLTWQDFAAVLAPKVSGALNLRDLTATADLDFFIMFSSVSALIGNPGQANYAAANAGMDALAHLMRAAGRSATSINWGPWSEIGMAADATRGDRMDAMGLRSVRPADGLAMLAAELVGDEPQVAIGSIDAQRWRRFHPRSAPASLLRGLLPEGGADLAPEHEDAAGPGNVLAAPPEERRTLLTELVSQGIASVTRSEAAAVRPDDRITSLGIDSLLAVELRHALETHTTVSVPTVLMLQGSTVDELINYVLERLPETGGETAGTNGGTALDAAPIPG</sequence>
<gene>
    <name evidence="12" type="ORF">J4573_00550</name>
</gene>
<dbReference type="Pfam" id="PF02801">
    <property type="entry name" value="Ketoacyl-synt_C"/>
    <property type="match status" value="1"/>
</dbReference>
<dbReference type="GO" id="GO:0005737">
    <property type="term" value="C:cytoplasm"/>
    <property type="evidence" value="ECO:0007669"/>
    <property type="project" value="TreeGrafter"/>
</dbReference>
<dbReference type="CDD" id="cd00833">
    <property type="entry name" value="PKS"/>
    <property type="match status" value="1"/>
</dbReference>
<dbReference type="InterPro" id="IPR050091">
    <property type="entry name" value="PKS_NRPS_Biosynth_Enz"/>
</dbReference>
<dbReference type="Pfam" id="PF00698">
    <property type="entry name" value="Acyl_transf_1"/>
    <property type="match status" value="1"/>
</dbReference>
<dbReference type="InterPro" id="IPR018201">
    <property type="entry name" value="Ketoacyl_synth_AS"/>
</dbReference>
<dbReference type="Gene3D" id="3.10.129.110">
    <property type="entry name" value="Polyketide synthase dehydratase"/>
    <property type="match status" value="1"/>
</dbReference>
<dbReference type="InterPro" id="IPR049552">
    <property type="entry name" value="PKS_DH_N"/>
</dbReference>
<name>A0A939T2P8_9ACTN</name>
<feature type="active site" description="Proton acceptor; for dehydratase activity" evidence="7">
    <location>
        <position position="941"/>
    </location>
</feature>
<dbReference type="Pfam" id="PF00107">
    <property type="entry name" value="ADH_zinc_N"/>
    <property type="match status" value="1"/>
</dbReference>
<keyword evidence="6" id="KW-0012">Acyltransferase</keyword>
<keyword evidence="3" id="KW-0808">Transferase</keyword>
<dbReference type="GO" id="GO:0016491">
    <property type="term" value="F:oxidoreductase activity"/>
    <property type="evidence" value="ECO:0007669"/>
    <property type="project" value="InterPro"/>
</dbReference>
<dbReference type="RefSeq" id="WP_208253184.1">
    <property type="nucleotide sequence ID" value="NZ_JAGEOJ010000001.1"/>
</dbReference>
<dbReference type="InterPro" id="IPR013154">
    <property type="entry name" value="ADH-like_N"/>
</dbReference>
<evidence type="ECO:0000256" key="1">
    <source>
        <dbReference type="ARBA" id="ARBA00022450"/>
    </source>
</evidence>
<dbReference type="SMART" id="SM00822">
    <property type="entry name" value="PKS_KR"/>
    <property type="match status" value="1"/>
</dbReference>
<protein>
    <submittedName>
        <fullName evidence="12">Type I polyketide synthase</fullName>
    </submittedName>
</protein>
<keyword evidence="5" id="KW-0511">Multifunctional enzyme</keyword>
<dbReference type="SMART" id="SM00825">
    <property type="entry name" value="PKS_KS"/>
    <property type="match status" value="1"/>
</dbReference>
<dbReference type="InterPro" id="IPR057326">
    <property type="entry name" value="KR_dom"/>
</dbReference>
<dbReference type="GO" id="GO:0071770">
    <property type="term" value="P:DIM/DIP cell wall layer assembly"/>
    <property type="evidence" value="ECO:0007669"/>
    <property type="project" value="TreeGrafter"/>
</dbReference>
<dbReference type="SUPFAM" id="SSF51735">
    <property type="entry name" value="NAD(P)-binding Rossmann-fold domains"/>
    <property type="match status" value="3"/>
</dbReference>
<dbReference type="GO" id="GO:0004312">
    <property type="term" value="F:fatty acid synthase activity"/>
    <property type="evidence" value="ECO:0007669"/>
    <property type="project" value="TreeGrafter"/>
</dbReference>
<dbReference type="GO" id="GO:0004315">
    <property type="term" value="F:3-oxoacyl-[acyl-carrier-protein] synthase activity"/>
    <property type="evidence" value="ECO:0007669"/>
    <property type="project" value="InterPro"/>
</dbReference>
<dbReference type="Pfam" id="PF08240">
    <property type="entry name" value="ADH_N"/>
    <property type="match status" value="1"/>
</dbReference>
<dbReference type="SMART" id="SM00827">
    <property type="entry name" value="PKS_AT"/>
    <property type="match status" value="1"/>
</dbReference>
<dbReference type="InterPro" id="IPR042104">
    <property type="entry name" value="PKS_dehydratase_sf"/>
</dbReference>
<evidence type="ECO:0000259" key="10">
    <source>
        <dbReference type="PROSITE" id="PS52004"/>
    </source>
</evidence>
<evidence type="ECO:0000313" key="13">
    <source>
        <dbReference type="Proteomes" id="UP000669179"/>
    </source>
</evidence>
<evidence type="ECO:0000256" key="2">
    <source>
        <dbReference type="ARBA" id="ARBA00022553"/>
    </source>
</evidence>
<evidence type="ECO:0000256" key="3">
    <source>
        <dbReference type="ARBA" id="ARBA00022679"/>
    </source>
</evidence>
<dbReference type="InterPro" id="IPR049900">
    <property type="entry name" value="PKS_mFAS_DH"/>
</dbReference>
<evidence type="ECO:0000259" key="9">
    <source>
        <dbReference type="PROSITE" id="PS50075"/>
    </source>
</evidence>